<protein>
    <submittedName>
        <fullName evidence="2">Uncharacterized protein</fullName>
    </submittedName>
</protein>
<dbReference type="OrthoDB" id="9961176at2"/>
<gene>
    <name evidence="2" type="ORF">SLUN_36980</name>
</gene>
<evidence type="ECO:0000256" key="1">
    <source>
        <dbReference type="SAM" id="Phobius"/>
    </source>
</evidence>
<dbReference type="AlphaFoldDB" id="A0A2R4TCU5"/>
<dbReference type="Proteomes" id="UP000244201">
    <property type="component" value="Chromosome"/>
</dbReference>
<organism evidence="2 3">
    <name type="scientific">Streptomyces lunaelactis</name>
    <dbReference type="NCBI Taxonomy" id="1535768"/>
    <lineage>
        <taxon>Bacteria</taxon>
        <taxon>Bacillati</taxon>
        <taxon>Actinomycetota</taxon>
        <taxon>Actinomycetes</taxon>
        <taxon>Kitasatosporales</taxon>
        <taxon>Streptomycetaceae</taxon>
        <taxon>Streptomyces</taxon>
    </lineage>
</organism>
<feature type="transmembrane region" description="Helical" evidence="1">
    <location>
        <begin position="7"/>
        <end position="28"/>
    </location>
</feature>
<feature type="transmembrane region" description="Helical" evidence="1">
    <location>
        <begin position="34"/>
        <end position="55"/>
    </location>
</feature>
<keyword evidence="1" id="KW-0812">Transmembrane</keyword>
<dbReference type="KEGG" id="slk:SLUN_36980"/>
<keyword evidence="1" id="KW-1133">Transmembrane helix</keyword>
<proteinExistence type="predicted"/>
<accession>A0A2R4TCU5</accession>
<reference evidence="2 3" key="1">
    <citation type="submission" date="2018-01" db="EMBL/GenBank/DDBJ databases">
        <title>Complete genome sequence of Streptomyces lunaelactis MM109T, a Ferroverdin A producer isolated from cave moonmilk deposits.</title>
        <authorList>
            <person name="Naome A."/>
            <person name="Martinet L."/>
            <person name="Maciejewska M."/>
            <person name="Anderssen S."/>
            <person name="Adam D."/>
            <person name="Tenconi E."/>
            <person name="Deflandre B."/>
            <person name="Arguelles-Arias A."/>
            <person name="Calusinska M."/>
            <person name="Copieters W."/>
            <person name="Karim L."/>
            <person name="Hanikenne M."/>
            <person name="Baurain D."/>
            <person name="van Wezel G."/>
            <person name="Smargiasso N."/>
            <person name="de Pauw E."/>
            <person name="Delfosse P."/>
            <person name="Rigali S."/>
        </authorList>
    </citation>
    <scope>NUCLEOTIDE SEQUENCE [LARGE SCALE GENOMIC DNA]</scope>
    <source>
        <strain evidence="2 3">MM109</strain>
    </source>
</reference>
<keyword evidence="3" id="KW-1185">Reference proteome</keyword>
<name>A0A2R4TCU5_9ACTN</name>
<dbReference type="EMBL" id="CP026304">
    <property type="protein sequence ID" value="AVZ76948.1"/>
    <property type="molecule type" value="Genomic_DNA"/>
</dbReference>
<sequence>MTGGQRVVIVASGVGVGLLAGAFCLMSWDRADQVAGIASAFLSVAALGVAVWAVMAGTTGSRLRASNTGKATVRGGGTANTGVVLPNSGVSDSTVHVQKTGAAESDGGQANTGITPQ</sequence>
<evidence type="ECO:0000313" key="3">
    <source>
        <dbReference type="Proteomes" id="UP000244201"/>
    </source>
</evidence>
<evidence type="ECO:0000313" key="2">
    <source>
        <dbReference type="EMBL" id="AVZ76948.1"/>
    </source>
</evidence>
<keyword evidence="1" id="KW-0472">Membrane</keyword>